<feature type="signal peptide" evidence="4">
    <location>
        <begin position="1"/>
        <end position="25"/>
    </location>
</feature>
<evidence type="ECO:0000256" key="1">
    <source>
        <dbReference type="ARBA" id="ARBA00010088"/>
    </source>
</evidence>
<evidence type="ECO:0000259" key="5">
    <source>
        <dbReference type="Pfam" id="PF00561"/>
    </source>
</evidence>
<evidence type="ECO:0000259" key="6">
    <source>
        <dbReference type="Pfam" id="PF08386"/>
    </source>
</evidence>
<dbReference type="PANTHER" id="PTHR43248:SF29">
    <property type="entry name" value="TRIPEPTIDYL AMINOPEPTIDASE"/>
    <property type="match status" value="1"/>
</dbReference>
<proteinExistence type="inferred from homology"/>
<feature type="domain" description="Peptidase S33 tripeptidyl aminopeptidase-like C-terminal" evidence="6">
    <location>
        <begin position="406"/>
        <end position="497"/>
    </location>
</feature>
<evidence type="ECO:0000256" key="2">
    <source>
        <dbReference type="ARBA" id="ARBA00022729"/>
    </source>
</evidence>
<dbReference type="PROSITE" id="PS51257">
    <property type="entry name" value="PROKAR_LIPOPROTEIN"/>
    <property type="match status" value="1"/>
</dbReference>
<protein>
    <submittedName>
        <fullName evidence="7">Alpha/beta hydrolase</fullName>
    </submittedName>
</protein>
<evidence type="ECO:0000256" key="4">
    <source>
        <dbReference type="SAM" id="SignalP"/>
    </source>
</evidence>
<reference evidence="7 8" key="1">
    <citation type="submission" date="2022-04" db="EMBL/GenBank/DDBJ databases">
        <title>Leucobacter sp. isolated from rhizosphere of garlic.</title>
        <authorList>
            <person name="Won M."/>
            <person name="Lee C.-M."/>
            <person name="Woen H.-Y."/>
            <person name="Kwon S.-W."/>
        </authorList>
    </citation>
    <scope>NUCLEOTIDE SEQUENCE [LARGE SCALE GENOMIC DNA]</scope>
    <source>
        <strain evidence="7 8">H21R-40</strain>
    </source>
</reference>
<dbReference type="PANTHER" id="PTHR43248">
    <property type="entry name" value="2-SUCCINYL-6-HYDROXY-2,4-CYCLOHEXADIENE-1-CARBOXYLATE SYNTHASE"/>
    <property type="match status" value="1"/>
</dbReference>
<dbReference type="Proteomes" id="UP000831786">
    <property type="component" value="Chromosome"/>
</dbReference>
<dbReference type="InterPro" id="IPR000073">
    <property type="entry name" value="AB_hydrolase_1"/>
</dbReference>
<organism evidence="7 8">
    <name type="scientific">Leucobacter allii</name>
    <dbReference type="NCBI Taxonomy" id="2932247"/>
    <lineage>
        <taxon>Bacteria</taxon>
        <taxon>Bacillati</taxon>
        <taxon>Actinomycetota</taxon>
        <taxon>Actinomycetes</taxon>
        <taxon>Micrococcales</taxon>
        <taxon>Microbacteriaceae</taxon>
        <taxon>Leucobacter</taxon>
    </lineage>
</organism>
<name>A0ABY4FLM6_9MICO</name>
<dbReference type="Pfam" id="PF00561">
    <property type="entry name" value="Abhydrolase_1"/>
    <property type="match status" value="1"/>
</dbReference>
<dbReference type="InterPro" id="IPR029058">
    <property type="entry name" value="AB_hydrolase_fold"/>
</dbReference>
<dbReference type="SUPFAM" id="SSF53474">
    <property type="entry name" value="alpha/beta-Hydrolases"/>
    <property type="match status" value="1"/>
</dbReference>
<dbReference type="InterPro" id="IPR013595">
    <property type="entry name" value="Pept_S33_TAP-like_C"/>
</dbReference>
<accession>A0ABY4FLM6</accession>
<sequence length="500" mass="51808">MRRRGLGIAALVAATGLLLGGCAPVADDSESARQAEAFPGAYAQTLDWGACGEEFGLGAEFSEHLAEAGADVAAYECAMVEAPLDWNDPGNHATIELAAVHIPSTGAEPIGTLLSNPGGPGESGLDLAFGLPTMPSFDAVLERYDLLGFDPRGIGRSTPVDCAEVSDLMEINLANCAEEHPIARSMGTSQVARDMELLRTLMGDDALHYLGYSYGTMLGASYASIFPERVGRLLLDSASAADWASPIGSFEQSAAIAHELDAMLAECATSYAAEHCPLDGEAALAAEIARLAEEPLRASDGTEVDGSTVSGYLTTALYQSPAGRGMVLDVVGGALMGEQDRIDLIAEEMQGGGAAVTLDGTVVRCHSFPDDPDLVALVEHVEETGMPELLGGPEISDETLQPFVDLSCEGMPGSGDDITDAFSGSEDAPILVVGITGDHATPYAGAEELVRELGNARLLTLEGSGHGASFTGRSSCIDAYSIDYLLSGELPPNGTVCTDD</sequence>
<gene>
    <name evidence="7" type="ORF">MUN78_16270</name>
</gene>
<evidence type="ECO:0000313" key="7">
    <source>
        <dbReference type="EMBL" id="UOQ57187.1"/>
    </source>
</evidence>
<dbReference type="RefSeq" id="WP_244727810.1">
    <property type="nucleotide sequence ID" value="NZ_CP095045.1"/>
</dbReference>
<dbReference type="Pfam" id="PF08386">
    <property type="entry name" value="Abhydrolase_4"/>
    <property type="match status" value="1"/>
</dbReference>
<feature type="domain" description="AB hydrolase-1" evidence="5">
    <location>
        <begin position="113"/>
        <end position="244"/>
    </location>
</feature>
<dbReference type="Gene3D" id="3.40.50.1820">
    <property type="entry name" value="alpha/beta hydrolase"/>
    <property type="match status" value="1"/>
</dbReference>
<keyword evidence="3 7" id="KW-0378">Hydrolase</keyword>
<comment type="similarity">
    <text evidence="1">Belongs to the peptidase S33 family.</text>
</comment>
<dbReference type="InterPro" id="IPR051601">
    <property type="entry name" value="Serine_prot/Carboxylest_S33"/>
</dbReference>
<keyword evidence="2 4" id="KW-0732">Signal</keyword>
<evidence type="ECO:0000313" key="8">
    <source>
        <dbReference type="Proteomes" id="UP000831786"/>
    </source>
</evidence>
<feature type="chain" id="PRO_5045582508" evidence="4">
    <location>
        <begin position="26"/>
        <end position="500"/>
    </location>
</feature>
<evidence type="ECO:0000256" key="3">
    <source>
        <dbReference type="ARBA" id="ARBA00022801"/>
    </source>
</evidence>
<dbReference type="GO" id="GO:0016787">
    <property type="term" value="F:hydrolase activity"/>
    <property type="evidence" value="ECO:0007669"/>
    <property type="project" value="UniProtKB-KW"/>
</dbReference>
<dbReference type="EMBL" id="CP095045">
    <property type="protein sequence ID" value="UOQ57187.1"/>
    <property type="molecule type" value="Genomic_DNA"/>
</dbReference>
<keyword evidence="8" id="KW-1185">Reference proteome</keyword>